<dbReference type="PANTHER" id="PTHR23502">
    <property type="entry name" value="MAJOR FACILITATOR SUPERFAMILY"/>
    <property type="match status" value="1"/>
</dbReference>
<evidence type="ECO:0000256" key="2">
    <source>
        <dbReference type="ARBA" id="ARBA00022692"/>
    </source>
</evidence>
<dbReference type="Proteomes" id="UP000243498">
    <property type="component" value="Unassembled WGS sequence"/>
</dbReference>
<feature type="transmembrane region" description="Helical" evidence="6">
    <location>
        <begin position="501"/>
        <end position="523"/>
    </location>
</feature>
<dbReference type="GO" id="GO:0022857">
    <property type="term" value="F:transmembrane transporter activity"/>
    <property type="evidence" value="ECO:0007669"/>
    <property type="project" value="InterPro"/>
</dbReference>
<dbReference type="Pfam" id="PF07690">
    <property type="entry name" value="MFS_1"/>
    <property type="match status" value="1"/>
</dbReference>
<keyword evidence="3 6" id="KW-1133">Transmembrane helix</keyword>
<keyword evidence="9" id="KW-1185">Reference proteome</keyword>
<evidence type="ECO:0000256" key="1">
    <source>
        <dbReference type="ARBA" id="ARBA00004141"/>
    </source>
</evidence>
<dbReference type="Gene3D" id="1.20.1250.20">
    <property type="entry name" value="MFS general substrate transporter like domains"/>
    <property type="match status" value="1"/>
</dbReference>
<dbReference type="InterPro" id="IPR036259">
    <property type="entry name" value="MFS_trans_sf"/>
</dbReference>
<feature type="transmembrane region" description="Helical" evidence="6">
    <location>
        <begin position="318"/>
        <end position="344"/>
    </location>
</feature>
<evidence type="ECO:0000256" key="4">
    <source>
        <dbReference type="ARBA" id="ARBA00023136"/>
    </source>
</evidence>
<feature type="transmembrane region" description="Helical" evidence="6">
    <location>
        <begin position="407"/>
        <end position="430"/>
    </location>
</feature>
<evidence type="ECO:0000256" key="5">
    <source>
        <dbReference type="SAM" id="MobiDB-lite"/>
    </source>
</evidence>
<feature type="region of interest" description="Disordered" evidence="5">
    <location>
        <begin position="239"/>
        <end position="269"/>
    </location>
</feature>
<dbReference type="PANTHER" id="PTHR23502:SF50">
    <property type="entry name" value="TRANSPORTER, PUTATIVE (AFU_ORTHOLOGUE AFUA_5G00430)-RELATED"/>
    <property type="match status" value="1"/>
</dbReference>
<feature type="transmembrane region" description="Helical" evidence="6">
    <location>
        <begin position="466"/>
        <end position="489"/>
    </location>
</feature>
<gene>
    <name evidence="8" type="ORF">NOR_01249</name>
</gene>
<accession>A0A167IQF4</accession>
<evidence type="ECO:0000256" key="6">
    <source>
        <dbReference type="SAM" id="Phobius"/>
    </source>
</evidence>
<dbReference type="EMBL" id="AZHC01000003">
    <property type="protein sequence ID" value="OAA49326.1"/>
    <property type="molecule type" value="Genomic_DNA"/>
</dbReference>
<keyword evidence="2 6" id="KW-0812">Transmembrane</keyword>
<reference evidence="8 9" key="1">
    <citation type="journal article" date="2016" name="Genome Biol. Evol.">
        <title>Divergent and convergent evolution of fungal pathogenicity.</title>
        <authorList>
            <person name="Shang Y."/>
            <person name="Xiao G."/>
            <person name="Zheng P."/>
            <person name="Cen K."/>
            <person name="Zhan S."/>
            <person name="Wang C."/>
        </authorList>
    </citation>
    <scope>NUCLEOTIDE SEQUENCE [LARGE SCALE GENOMIC DNA]</scope>
    <source>
        <strain evidence="8 9">RCEF 4871</strain>
    </source>
</reference>
<sequence>MNQPSHDPDDAFWAPGTVNLSELSASDPKVILHPVPTSDCNDPLNWSVWRKTVNFALVCFYVLMTFVQLDIIYTAWGPYQEELGFSVDVLNAGMAFNYAGLGIGCFFFVPLVQKYGRRPLYLFSSTIQVAACIWAATTKTRADLWLSNLLSGLGGAISESIVQITIADLFFLHRHAAMNGYYLFAVAMGAFLGPVASGYVVESQGWRWIWWWCVILLGLGLVMNVLFFEESKYIPTIEGHSDPSRLETDESDPGQERPESGQLQQPSLSSQMGVAGSAELKKPDAVLAPTIPMKPLSKRLALCSKTEGPVFGNILQPFILLFQFPAIVYMALTYATTLAEFAIVSSVQGQYLLLPPYNFSSAGIGLMNLAPFIGTFPGIFVGGYLNDLSIIWLSKRNGGIYEPEMRLWLALPSAILMPGSVLMVVMGIAYGSPWPLVAVGFGILGFNLGVTGSVALSYAMDCYHDIIGHAMVGIVFSRNVLSVVVLFALTPWINGMGLRNMSVLVAVVSFIILLVPAALLIWGKKSRIALADRYRSMARRQATSRNI</sequence>
<evidence type="ECO:0000313" key="9">
    <source>
        <dbReference type="Proteomes" id="UP000243498"/>
    </source>
</evidence>
<dbReference type="OrthoDB" id="5215911at2759"/>
<proteinExistence type="predicted"/>
<feature type="transmembrane region" description="Helical" evidence="6">
    <location>
        <begin position="179"/>
        <end position="197"/>
    </location>
</feature>
<evidence type="ECO:0000259" key="7">
    <source>
        <dbReference type="PROSITE" id="PS50850"/>
    </source>
</evidence>
<dbReference type="InterPro" id="IPR020846">
    <property type="entry name" value="MFS_dom"/>
</dbReference>
<comment type="caution">
    <text evidence="8">The sequence shown here is derived from an EMBL/GenBank/DDBJ whole genome shotgun (WGS) entry which is preliminary data.</text>
</comment>
<feature type="transmembrane region" description="Helical" evidence="6">
    <location>
        <begin position="95"/>
        <end position="112"/>
    </location>
</feature>
<evidence type="ECO:0000313" key="8">
    <source>
        <dbReference type="EMBL" id="OAA49326.1"/>
    </source>
</evidence>
<feature type="transmembrane region" description="Helical" evidence="6">
    <location>
        <begin position="55"/>
        <end position="75"/>
    </location>
</feature>
<feature type="transmembrane region" description="Helical" evidence="6">
    <location>
        <begin position="149"/>
        <end position="172"/>
    </location>
</feature>
<dbReference type="GO" id="GO:0005886">
    <property type="term" value="C:plasma membrane"/>
    <property type="evidence" value="ECO:0007669"/>
    <property type="project" value="TreeGrafter"/>
</dbReference>
<protein>
    <submittedName>
        <fullName evidence="8">Major facilitator superfamily domain, general substrate transporter</fullName>
    </submittedName>
</protein>
<name>A0A167IQF4_METRR</name>
<organism evidence="8 9">
    <name type="scientific">Metarhizium rileyi (strain RCEF 4871)</name>
    <name type="common">Nomuraea rileyi</name>
    <dbReference type="NCBI Taxonomy" id="1649241"/>
    <lineage>
        <taxon>Eukaryota</taxon>
        <taxon>Fungi</taxon>
        <taxon>Dikarya</taxon>
        <taxon>Ascomycota</taxon>
        <taxon>Pezizomycotina</taxon>
        <taxon>Sordariomycetes</taxon>
        <taxon>Hypocreomycetidae</taxon>
        <taxon>Hypocreales</taxon>
        <taxon>Clavicipitaceae</taxon>
        <taxon>Metarhizium</taxon>
    </lineage>
</organism>
<dbReference type="OMA" id="WAPGTVN"/>
<dbReference type="SUPFAM" id="SSF103473">
    <property type="entry name" value="MFS general substrate transporter"/>
    <property type="match status" value="1"/>
</dbReference>
<dbReference type="AlphaFoldDB" id="A0A167IQF4"/>
<feature type="transmembrane region" description="Helical" evidence="6">
    <location>
        <begin position="364"/>
        <end position="386"/>
    </location>
</feature>
<dbReference type="InterPro" id="IPR011701">
    <property type="entry name" value="MFS"/>
</dbReference>
<feature type="transmembrane region" description="Helical" evidence="6">
    <location>
        <begin position="209"/>
        <end position="228"/>
    </location>
</feature>
<feature type="transmembrane region" description="Helical" evidence="6">
    <location>
        <begin position="119"/>
        <end position="137"/>
    </location>
</feature>
<feature type="compositionally biased region" description="Basic and acidic residues" evidence="5">
    <location>
        <begin position="239"/>
        <end position="259"/>
    </location>
</feature>
<dbReference type="STRING" id="1081105.A0A167IQF4"/>
<evidence type="ECO:0000256" key="3">
    <source>
        <dbReference type="ARBA" id="ARBA00022989"/>
    </source>
</evidence>
<feature type="compositionally biased region" description="Low complexity" evidence="5">
    <location>
        <begin position="260"/>
        <end position="269"/>
    </location>
</feature>
<feature type="transmembrane region" description="Helical" evidence="6">
    <location>
        <begin position="436"/>
        <end position="459"/>
    </location>
</feature>
<comment type="subcellular location">
    <subcellularLocation>
        <location evidence="1">Membrane</location>
        <topology evidence="1">Multi-pass membrane protein</topology>
    </subcellularLocation>
</comment>
<keyword evidence="4 6" id="KW-0472">Membrane</keyword>
<feature type="domain" description="Major facilitator superfamily (MFS) profile" evidence="7">
    <location>
        <begin position="54"/>
        <end position="527"/>
    </location>
</feature>
<dbReference type="PROSITE" id="PS50850">
    <property type="entry name" value="MFS"/>
    <property type="match status" value="1"/>
</dbReference>